<feature type="compositionally biased region" description="Basic and acidic residues" evidence="1">
    <location>
        <begin position="154"/>
        <end position="165"/>
    </location>
</feature>
<comment type="caution">
    <text evidence="3">The sequence shown here is derived from an EMBL/GenBank/DDBJ whole genome shotgun (WGS) entry which is preliminary data.</text>
</comment>
<keyword evidence="4" id="KW-1185">Reference proteome</keyword>
<name>A0ABV9TLQ6_9MICC</name>
<dbReference type="RefSeq" id="WP_277551376.1">
    <property type="nucleotide sequence ID" value="NZ_JARAMH010000008.1"/>
</dbReference>
<dbReference type="PANTHER" id="PTHR43014:SF2">
    <property type="entry name" value="MERCURIC REDUCTASE"/>
    <property type="match status" value="1"/>
</dbReference>
<feature type="compositionally biased region" description="Pro residues" evidence="1">
    <location>
        <begin position="168"/>
        <end position="181"/>
    </location>
</feature>
<dbReference type="Gene3D" id="3.50.50.60">
    <property type="entry name" value="FAD/NAD(P)-binding domain"/>
    <property type="match status" value="1"/>
</dbReference>
<reference evidence="4" key="1">
    <citation type="journal article" date="2019" name="Int. J. Syst. Evol. Microbiol.">
        <title>The Global Catalogue of Microorganisms (GCM) 10K type strain sequencing project: providing services to taxonomists for standard genome sequencing and annotation.</title>
        <authorList>
            <consortium name="The Broad Institute Genomics Platform"/>
            <consortium name="The Broad Institute Genome Sequencing Center for Infectious Disease"/>
            <person name="Wu L."/>
            <person name="Ma J."/>
        </authorList>
    </citation>
    <scope>NUCLEOTIDE SEQUENCE [LARGE SCALE GENOMIC DNA]</scope>
    <source>
        <strain evidence="4">CGMCC 4.6946</strain>
    </source>
</reference>
<dbReference type="PANTHER" id="PTHR43014">
    <property type="entry name" value="MERCURIC REDUCTASE"/>
    <property type="match status" value="1"/>
</dbReference>
<dbReference type="SUPFAM" id="SSF51905">
    <property type="entry name" value="FAD/NAD(P)-binding domain"/>
    <property type="match status" value="1"/>
</dbReference>
<dbReference type="InterPro" id="IPR004099">
    <property type="entry name" value="Pyr_nucl-diS_OxRdtase_dimer"/>
</dbReference>
<dbReference type="Gene3D" id="3.30.390.30">
    <property type="match status" value="1"/>
</dbReference>
<dbReference type="EMBL" id="JBHSIW010000024">
    <property type="protein sequence ID" value="MFC4905011.1"/>
    <property type="molecule type" value="Genomic_DNA"/>
</dbReference>
<dbReference type="InterPro" id="IPR036188">
    <property type="entry name" value="FAD/NAD-bd_sf"/>
</dbReference>
<feature type="domain" description="Pyridine nucleotide-disulphide oxidoreductase dimerisation" evidence="2">
    <location>
        <begin position="57"/>
        <end position="154"/>
    </location>
</feature>
<dbReference type="Pfam" id="PF02852">
    <property type="entry name" value="Pyr_redox_dim"/>
    <property type="match status" value="1"/>
</dbReference>
<accession>A0ABV9TLQ6</accession>
<feature type="region of interest" description="Disordered" evidence="1">
    <location>
        <begin position="152"/>
        <end position="222"/>
    </location>
</feature>
<gene>
    <name evidence="3" type="ORF">ACFPCS_15685</name>
</gene>
<evidence type="ECO:0000313" key="4">
    <source>
        <dbReference type="Proteomes" id="UP001595797"/>
    </source>
</evidence>
<dbReference type="InterPro" id="IPR016156">
    <property type="entry name" value="FAD/NAD-linked_Rdtase_dimer_sf"/>
</dbReference>
<dbReference type="Proteomes" id="UP001595797">
    <property type="component" value="Unassembled WGS sequence"/>
</dbReference>
<proteinExistence type="predicted"/>
<feature type="compositionally biased region" description="Low complexity" evidence="1">
    <location>
        <begin position="182"/>
        <end position="196"/>
    </location>
</feature>
<protein>
    <recommendedName>
        <fullName evidence="2">Pyridine nucleotide-disulphide oxidoreductase dimerisation domain-containing protein</fullName>
    </recommendedName>
</protein>
<dbReference type="SUPFAM" id="SSF55424">
    <property type="entry name" value="FAD/NAD-linked reductases, dimerisation (C-terminal) domain"/>
    <property type="match status" value="1"/>
</dbReference>
<feature type="compositionally biased region" description="Basic residues" evidence="1">
    <location>
        <begin position="202"/>
        <end position="216"/>
    </location>
</feature>
<dbReference type="PRINTS" id="PR00411">
    <property type="entry name" value="PNDRDTASEI"/>
</dbReference>
<evidence type="ECO:0000259" key="2">
    <source>
        <dbReference type="Pfam" id="PF02852"/>
    </source>
</evidence>
<organism evidence="3 4">
    <name type="scientific">Kocuria oceani</name>
    <dbReference type="NCBI Taxonomy" id="988827"/>
    <lineage>
        <taxon>Bacteria</taxon>
        <taxon>Bacillati</taxon>
        <taxon>Actinomycetota</taxon>
        <taxon>Actinomycetes</taxon>
        <taxon>Micrococcales</taxon>
        <taxon>Micrococcaceae</taxon>
        <taxon>Kocuria</taxon>
    </lineage>
</organism>
<sequence length="222" mass="23315">MSGGVVVDGALRASVPGIRAAGDVTHGEKYTHLAGVQASVAASNAVLGPTRRTGEIVPRITFTDPEPAAVGVTTATRPGSTAHTVEHATQDRAITEGSTTGFTLLILDRRGRVLGGTVVGPRAGESIGELTLAVHRGLSTTDLAAVTHPYPHVQRRDLERRDRRAAGPGPPPRRPPGPVLSPAPRDGAAARPPSRATVDLRRRPRPGCARRARHRESRVNGR</sequence>
<evidence type="ECO:0000313" key="3">
    <source>
        <dbReference type="EMBL" id="MFC4905011.1"/>
    </source>
</evidence>
<evidence type="ECO:0000256" key="1">
    <source>
        <dbReference type="SAM" id="MobiDB-lite"/>
    </source>
</evidence>